<evidence type="ECO:0000259" key="1">
    <source>
        <dbReference type="Pfam" id="PF05689"/>
    </source>
</evidence>
<dbReference type="RefSeq" id="WP_005364120.1">
    <property type="nucleotide sequence ID" value="NZ_CH902599.1"/>
</dbReference>
<dbReference type="InterPro" id="IPR008541">
    <property type="entry name" value="InvE_AD"/>
</dbReference>
<dbReference type="HOGENOM" id="CLU_415528_0_0_6"/>
<dbReference type="Proteomes" id="UP000001603">
    <property type="component" value="Unassembled WGS sequence"/>
</dbReference>
<sequence>MLLQKIKNKIKIPILITFLFIIVTSTLTACGGGNDSNTDPAKKQLKKITIERTFTEQDGLNANEALTNITFELKAIGHYSDGSSDNITASTQWISSDPTLANFKNASLLHTNKIGKINVTAQVNNITTVWPLSILKPVAITITPSLKSADFDNTQMTFVPRGTSITLDTVVEWSDNSKRDGANFVSWMLNDTSFAQDFTQSNRFRAVGNYGEITSLTASFQGVSSDAISLEVSDETLQKIIINSTPSSKNTPLISGVLYGTTRTFTAIGIYQETNNSQVTHAINITKDVEWTSSAPSIFYNIDNSNVFTAYSGVLNSKALISAKMFDVESNKQELTIADAALSQINIMGPNQSGNLINDVETTLSAIGHYHPESDSSKDITVDLTPFVTWSSSNEEILKQVDNNTFLPSANFGKAWITAQIKDTTYKSVKEFSISPGKLENITIFEIHNYPEPNAIPLNQTRTYKAMGIYSVDNSGETISLDITKHVYWQLDQTNLNNPFIQEENRNTIKAIGLTDTPSKLTAKGLTLNDVQSNTLELTSFRFKKEFTMGKLKFSLSPLMMDRYNTELIDENGNIWGTGKWETANTSCQKMGKELATEEQLITLVKTIGSPTLGYGWPALRANYWTSTTTDNSNQHISKNLFVGGGSYEEDDTTYNYSVCVTNAS</sequence>
<organism evidence="2 3">
    <name type="scientific">Photobacterium angustum (strain S14 / CCUG 15956)</name>
    <name type="common">Vibrio sp. (strain S14 / CCUG 15956)</name>
    <dbReference type="NCBI Taxonomy" id="314292"/>
    <lineage>
        <taxon>Bacteria</taxon>
        <taxon>Pseudomonadati</taxon>
        <taxon>Pseudomonadota</taxon>
        <taxon>Gammaproteobacteria</taxon>
        <taxon>Vibrionales</taxon>
        <taxon>Vibrionaceae</taxon>
        <taxon>Photobacterium</taxon>
    </lineage>
</organism>
<protein>
    <submittedName>
        <fullName evidence="2">Surface protein Lk90-like protein</fullName>
    </submittedName>
</protein>
<accession>Q1ZX40</accession>
<dbReference type="OrthoDB" id="6192638at2"/>
<dbReference type="Pfam" id="PF05689">
    <property type="entry name" value="InvE_AD"/>
    <property type="match status" value="1"/>
</dbReference>
<name>Q1ZX40_PHOAS</name>
<dbReference type="PROSITE" id="PS51257">
    <property type="entry name" value="PROKAR_LIPOPROTEIN"/>
    <property type="match status" value="1"/>
</dbReference>
<evidence type="ECO:0000313" key="3">
    <source>
        <dbReference type="Proteomes" id="UP000001603"/>
    </source>
</evidence>
<dbReference type="AlphaFoldDB" id="Q1ZX40"/>
<dbReference type="eggNOG" id="COG5492">
    <property type="taxonomic scope" value="Bacteria"/>
</dbReference>
<evidence type="ECO:0000313" key="2">
    <source>
        <dbReference type="EMBL" id="EAS65520.1"/>
    </source>
</evidence>
<dbReference type="EMBL" id="AAOJ01000001">
    <property type="protein sequence ID" value="EAS65520.1"/>
    <property type="molecule type" value="Genomic_DNA"/>
</dbReference>
<comment type="caution">
    <text evidence="2">The sequence shown here is derived from an EMBL/GenBank/DDBJ whole genome shotgun (WGS) entry which is preliminary data.</text>
</comment>
<gene>
    <name evidence="2" type="ORF">VAS14_09424</name>
</gene>
<dbReference type="Gene3D" id="2.60.40.1080">
    <property type="match status" value="4"/>
</dbReference>
<reference evidence="2 3" key="1">
    <citation type="journal article" date="2009" name="Proc. Natl. Acad. Sci. U.S.A.">
        <title>The genomic basis of trophic strategy in marine bacteria.</title>
        <authorList>
            <person name="Lauro F.M."/>
            <person name="McDougald D."/>
            <person name="Thomas T."/>
            <person name="Williams T.J."/>
            <person name="Egan S."/>
            <person name="Rice S."/>
            <person name="DeMaere M.Z."/>
            <person name="Ting L."/>
            <person name="Ertan H."/>
            <person name="Johnson J."/>
            <person name="Ferriera S."/>
            <person name="Lapidus A."/>
            <person name="Anderson I."/>
            <person name="Kyrpides N."/>
            <person name="Munk A.C."/>
            <person name="Detter C."/>
            <person name="Han C.S."/>
            <person name="Brown M.V."/>
            <person name="Robb F.T."/>
            <person name="Kjelleberg S."/>
            <person name="Cavicchioli R."/>
        </authorList>
    </citation>
    <scope>NUCLEOTIDE SEQUENCE [LARGE SCALE GENOMIC DNA]</scope>
    <source>
        <strain evidence="2 3">S14</strain>
    </source>
</reference>
<feature type="domain" description="InvasinE Adhesion" evidence="1">
    <location>
        <begin position="565"/>
        <end position="661"/>
    </location>
</feature>
<proteinExistence type="predicted"/>